<feature type="compositionally biased region" description="Polar residues" evidence="1">
    <location>
        <begin position="50"/>
        <end position="63"/>
    </location>
</feature>
<dbReference type="RefSeq" id="XP_018084863.1">
    <property type="nucleotide sequence ID" value="XM_018229374.2"/>
</dbReference>
<proteinExistence type="predicted"/>
<reference evidence="3" key="1">
    <citation type="submission" date="2025-08" db="UniProtKB">
        <authorList>
            <consortium name="RefSeq"/>
        </authorList>
    </citation>
    <scope>IDENTIFICATION</scope>
    <source>
        <strain evidence="3">J_2021</strain>
        <tissue evidence="3">Erythrocytes</tissue>
    </source>
</reference>
<feature type="region of interest" description="Disordered" evidence="1">
    <location>
        <begin position="50"/>
        <end position="103"/>
    </location>
</feature>
<evidence type="ECO:0000256" key="1">
    <source>
        <dbReference type="SAM" id="MobiDB-lite"/>
    </source>
</evidence>
<feature type="compositionally biased region" description="Basic and acidic residues" evidence="1">
    <location>
        <begin position="69"/>
        <end position="80"/>
    </location>
</feature>
<name>A0A1L8F5N5_XENLA</name>
<dbReference type="KEGG" id="xla:108698118"/>
<dbReference type="InterPro" id="IPR018904">
    <property type="entry name" value="UPF0574"/>
</dbReference>
<keyword evidence="2" id="KW-1185">Reference proteome</keyword>
<dbReference type="PaxDb" id="8355-A0A1L8F5N5"/>
<evidence type="ECO:0000313" key="2">
    <source>
        <dbReference type="Proteomes" id="UP000186698"/>
    </source>
</evidence>
<dbReference type="AlphaFoldDB" id="A0A1L8F5N5"/>
<dbReference type="Bgee" id="108698118">
    <property type="expression patterns" value="Expressed in stomach and 16 other cell types or tissues"/>
</dbReference>
<dbReference type="Proteomes" id="UP000186698">
    <property type="component" value="Chromosome 8L"/>
</dbReference>
<dbReference type="OrthoDB" id="9037182at2759"/>
<organism evidence="2 3">
    <name type="scientific">Xenopus laevis</name>
    <name type="common">African clawed frog</name>
    <dbReference type="NCBI Taxonomy" id="8355"/>
    <lineage>
        <taxon>Eukaryota</taxon>
        <taxon>Metazoa</taxon>
        <taxon>Chordata</taxon>
        <taxon>Craniata</taxon>
        <taxon>Vertebrata</taxon>
        <taxon>Euteleostomi</taxon>
        <taxon>Amphibia</taxon>
        <taxon>Batrachia</taxon>
        <taxon>Anura</taxon>
        <taxon>Pipoidea</taxon>
        <taxon>Pipidae</taxon>
        <taxon>Xenopodinae</taxon>
        <taxon>Xenopus</taxon>
        <taxon>Xenopus</taxon>
    </lineage>
</organism>
<evidence type="ECO:0000313" key="3">
    <source>
        <dbReference type="RefSeq" id="XP_018084863.1"/>
    </source>
</evidence>
<dbReference type="OMA" id="CHQRCCC"/>
<gene>
    <name evidence="3" type="primary">LOC108698118</name>
</gene>
<sequence length="141" mass="15503">MDKGANVQNPYASVTIPRAQLKSSFVRRTLGEEDLDGLVIANPTAVPSYPSYSAQDRYSSDVTTPAPREANKVRTQESWRRPHNPYADPPQNGGHPPGMYDIDLDKRNKVGATVSQEEEPCCCYPCCKCCGCCRKSCCVVS</sequence>
<dbReference type="CTD" id="108698118"/>
<dbReference type="GeneID" id="108698118"/>
<accession>A0A1L8F5N5</accession>
<dbReference type="Pfam" id="PF10631">
    <property type="entry name" value="DUF2477"/>
    <property type="match status" value="1"/>
</dbReference>
<protein>
    <submittedName>
        <fullName evidence="3">Cysteine-rich tail protein 1</fullName>
    </submittedName>
</protein>